<evidence type="ECO:0000256" key="4">
    <source>
        <dbReference type="ARBA" id="ARBA00022630"/>
    </source>
</evidence>
<dbReference type="PANTHER" id="PTHR42802">
    <property type="entry name" value="MONOOXYGENASE"/>
    <property type="match status" value="1"/>
</dbReference>
<dbReference type="InterPro" id="IPR036188">
    <property type="entry name" value="FAD/NAD-bd_sf"/>
</dbReference>
<dbReference type="PANTHER" id="PTHR42802:SF1">
    <property type="entry name" value="L-ORNITHINE N(5)-MONOOXYGENASE"/>
    <property type="match status" value="1"/>
</dbReference>
<evidence type="ECO:0000256" key="1">
    <source>
        <dbReference type="ARBA" id="ARBA00001974"/>
    </source>
</evidence>
<sequence>MNFNNNLIDSPDENKVYDVIGIGFGPSNIALAIALREIAPHMNVAFIESKNHFSWHSGMLFENTTMQVSFLKDLVSFRNPRSHFTFINYLYEKKRLAAFSNKKGFFPSRIEFNDYFKWCAEKFSEQVYYGNKVIRITRRNQIEEGHPLLEVQLQVGTEEKTILTKALIHSAGLQPVMPEGVIPSEQATHVHQLIEQIKKSPPTENSHYVVVGGGQSAAEAVEFLLDQHPSIKVTAIVSRFGYTPADDSPFVNEIFDPNVVDDFYSAPYQVRQNILNLHASTNYAAVDLDLVESLYRGWYEEQVTGKHRLSIERLSRFQSVQKQGERLQVTFSHQLNGQLHHFQCDHLVFATGFTPRNINHLLDENLKSCLRYEEGLPMLSRHYQLLCHEEPAPLLYSVGISENTHGLTATLISNMAIRAGEIVEDLLAEFSGRHYDQAV</sequence>
<dbReference type="Gene3D" id="3.50.50.60">
    <property type="entry name" value="FAD/NAD(P)-binding domain"/>
    <property type="match status" value="1"/>
</dbReference>
<keyword evidence="6" id="KW-0521">NADP</keyword>
<dbReference type="GO" id="GO:0047091">
    <property type="term" value="F:L-lysine 6-monooxygenase (NADPH) activity"/>
    <property type="evidence" value="ECO:0007669"/>
    <property type="project" value="UniProtKB-EC"/>
</dbReference>
<evidence type="ECO:0000256" key="7">
    <source>
        <dbReference type="ARBA" id="ARBA00023002"/>
    </source>
</evidence>
<keyword evidence="5" id="KW-0274">FAD</keyword>
<keyword evidence="8" id="KW-0503">Monooxygenase</keyword>
<comment type="cofactor">
    <cofactor evidence="1">
        <name>FAD</name>
        <dbReference type="ChEBI" id="CHEBI:57692"/>
    </cofactor>
</comment>
<dbReference type="GeneID" id="24902660"/>
<evidence type="ECO:0000256" key="5">
    <source>
        <dbReference type="ARBA" id="ARBA00022827"/>
    </source>
</evidence>
<keyword evidence="4" id="KW-0285">Flavoprotein</keyword>
<protein>
    <submittedName>
        <fullName evidence="8">Peptide monooxygenase</fullName>
        <ecNumber evidence="8">1.14.13.59</ecNumber>
    </submittedName>
</protein>
<dbReference type="EMBL" id="FN667742">
    <property type="protein sequence ID" value="CBJ88333.1"/>
    <property type="molecule type" value="Genomic_DNA"/>
</dbReference>
<dbReference type="HOGENOM" id="CLU_020931_2_0_6"/>
<name>D3VH48_XENNA</name>
<dbReference type="EC" id="1.14.13.59" evidence="8"/>
<dbReference type="Proteomes" id="UP000008075">
    <property type="component" value="Chromosome"/>
</dbReference>
<gene>
    <name evidence="8" type="ordered locus">XNC1_0245</name>
</gene>
<accession>D3VH48</accession>
<dbReference type="RefSeq" id="WP_013183185.1">
    <property type="nucleotide sequence ID" value="NC_014228.1"/>
</dbReference>
<keyword evidence="9" id="KW-1185">Reference proteome</keyword>
<comment type="similarity">
    <text evidence="3">Belongs to the lysine N(6)-hydroxylase/L-ornithine N(5)-oxygenase family.</text>
</comment>
<dbReference type="eggNOG" id="COG3486">
    <property type="taxonomic scope" value="Bacteria"/>
</dbReference>
<dbReference type="STRING" id="406817.XNC1_0245"/>
<organism evidence="8 9">
    <name type="scientific">Xenorhabdus nematophila (strain ATCC 19061 / DSM 3370 / CCUG 14189 / LMG 1036 / NCIMB 9965 / AN6)</name>
    <dbReference type="NCBI Taxonomy" id="406817"/>
    <lineage>
        <taxon>Bacteria</taxon>
        <taxon>Pseudomonadati</taxon>
        <taxon>Pseudomonadota</taxon>
        <taxon>Gammaproteobacteria</taxon>
        <taxon>Enterobacterales</taxon>
        <taxon>Morganellaceae</taxon>
        <taxon>Xenorhabdus</taxon>
    </lineage>
</organism>
<dbReference type="SUPFAM" id="SSF51905">
    <property type="entry name" value="FAD/NAD(P)-binding domain"/>
    <property type="match status" value="2"/>
</dbReference>
<comment type="pathway">
    <text evidence="2">Siderophore biosynthesis.</text>
</comment>
<evidence type="ECO:0000256" key="6">
    <source>
        <dbReference type="ARBA" id="ARBA00022857"/>
    </source>
</evidence>
<dbReference type="KEGG" id="xne:XNC1_0245"/>
<dbReference type="Pfam" id="PF13434">
    <property type="entry name" value="Lys_Orn_oxgnase"/>
    <property type="match status" value="1"/>
</dbReference>
<evidence type="ECO:0000256" key="3">
    <source>
        <dbReference type="ARBA" id="ARBA00007588"/>
    </source>
</evidence>
<reference evidence="8 9" key="1">
    <citation type="journal article" date="2011" name="PLoS ONE">
        <title>The entomopathogenic bacterial endosymbionts xenorhabdus and photorhabdus: convergent lifestyles from divergent genomes.</title>
        <authorList>
            <person name="Chaston J.M."/>
            <person name="Suen G."/>
            <person name="Tucker S.L."/>
            <person name="Andersen A.W."/>
            <person name="Bhasin A."/>
            <person name="Bode E."/>
            <person name="Bode H.B."/>
            <person name="Brachmann A.O."/>
            <person name="Cowles C.E."/>
            <person name="Cowles K.N."/>
            <person name="Darby C."/>
            <person name="de Leon L."/>
            <person name="Drace K."/>
            <person name="Du Z."/>
            <person name="Givaudan A."/>
            <person name="Herbert Tran E.E."/>
            <person name="Jewell K.A."/>
            <person name="Knack J.J."/>
            <person name="Krasomil-Osterfeld K.C."/>
            <person name="Kukor R."/>
            <person name="Lanois A."/>
            <person name="Latreille P."/>
            <person name="Leimgruber N.K."/>
            <person name="Lipke C.M."/>
            <person name="Liu R."/>
            <person name="Lu X."/>
            <person name="Martens E.C."/>
            <person name="Marri P.R."/>
            <person name="Medigue C."/>
            <person name="Menard M.L."/>
            <person name="Miller N.M."/>
            <person name="Morales-Soto N."/>
            <person name="Norton S."/>
            <person name="Ogier J.C."/>
            <person name="Orchard S.S."/>
            <person name="Park D."/>
            <person name="Park Y."/>
            <person name="Qurollo B.A."/>
            <person name="Sugar D.R."/>
            <person name="Richards G.R."/>
            <person name="Rouy Z."/>
            <person name="Slominski B."/>
            <person name="Slominski K."/>
            <person name="Snyder H."/>
            <person name="Tjaden B.C."/>
            <person name="van der Hoeven R."/>
            <person name="Welch R.D."/>
            <person name="Wheeler C."/>
            <person name="Xiang B."/>
            <person name="Barbazuk B."/>
            <person name="Gaudriault S."/>
            <person name="Goodner B."/>
            <person name="Slater S.C."/>
            <person name="Forst S."/>
            <person name="Goldman B.S."/>
            <person name="Goodrich-Blair H."/>
        </authorList>
    </citation>
    <scope>NUCLEOTIDE SEQUENCE [LARGE SCALE GENOMIC DNA]</scope>
    <source>
        <strain evidence="9">ATCC 19061 / DSM 3370 / CCUG 14189 / LMG 1036 / NCIMB 9965 / AN6</strain>
    </source>
</reference>
<proteinExistence type="inferred from homology"/>
<evidence type="ECO:0000313" key="9">
    <source>
        <dbReference type="Proteomes" id="UP000008075"/>
    </source>
</evidence>
<evidence type="ECO:0000313" key="8">
    <source>
        <dbReference type="EMBL" id="CBJ88333.1"/>
    </source>
</evidence>
<evidence type="ECO:0000256" key="2">
    <source>
        <dbReference type="ARBA" id="ARBA00004924"/>
    </source>
</evidence>
<dbReference type="AlphaFoldDB" id="D3VH48"/>
<keyword evidence="7 8" id="KW-0560">Oxidoreductase</keyword>
<dbReference type="InterPro" id="IPR025700">
    <property type="entry name" value="Lys/Orn_oxygenase"/>
</dbReference>